<dbReference type="EMBL" id="JBBNAF010000006">
    <property type="protein sequence ID" value="KAK9135571.1"/>
    <property type="molecule type" value="Genomic_DNA"/>
</dbReference>
<keyword evidence="2" id="KW-1185">Reference proteome</keyword>
<gene>
    <name evidence="1" type="ORF">Syun_014901</name>
</gene>
<name>A0AAP0JL98_9MAGN</name>
<sequence length="97" mass="11157">MVDHLLLRDSGGDELRFLLCSCSSPSRTHLCLAVRDGAGFLLLTSSSPSPATNRSRLLDFFRRRCNARWWKRSEMCDSTKRTKRMCDSVKMENCVIR</sequence>
<evidence type="ECO:0000313" key="2">
    <source>
        <dbReference type="Proteomes" id="UP001420932"/>
    </source>
</evidence>
<accession>A0AAP0JL98</accession>
<dbReference type="Proteomes" id="UP001420932">
    <property type="component" value="Unassembled WGS sequence"/>
</dbReference>
<comment type="caution">
    <text evidence="1">The sequence shown here is derived from an EMBL/GenBank/DDBJ whole genome shotgun (WGS) entry which is preliminary data.</text>
</comment>
<organism evidence="1 2">
    <name type="scientific">Stephania yunnanensis</name>
    <dbReference type="NCBI Taxonomy" id="152371"/>
    <lineage>
        <taxon>Eukaryota</taxon>
        <taxon>Viridiplantae</taxon>
        <taxon>Streptophyta</taxon>
        <taxon>Embryophyta</taxon>
        <taxon>Tracheophyta</taxon>
        <taxon>Spermatophyta</taxon>
        <taxon>Magnoliopsida</taxon>
        <taxon>Ranunculales</taxon>
        <taxon>Menispermaceae</taxon>
        <taxon>Menispermoideae</taxon>
        <taxon>Cissampelideae</taxon>
        <taxon>Stephania</taxon>
    </lineage>
</organism>
<protein>
    <submittedName>
        <fullName evidence="1">Uncharacterized protein</fullName>
    </submittedName>
</protein>
<reference evidence="1 2" key="1">
    <citation type="submission" date="2024-01" db="EMBL/GenBank/DDBJ databases">
        <title>Genome assemblies of Stephania.</title>
        <authorList>
            <person name="Yang L."/>
        </authorList>
    </citation>
    <scope>NUCLEOTIDE SEQUENCE [LARGE SCALE GENOMIC DNA]</scope>
    <source>
        <strain evidence="1">YNDBR</strain>
        <tissue evidence="1">Leaf</tissue>
    </source>
</reference>
<dbReference type="AlphaFoldDB" id="A0AAP0JL98"/>
<evidence type="ECO:0000313" key="1">
    <source>
        <dbReference type="EMBL" id="KAK9135571.1"/>
    </source>
</evidence>
<proteinExistence type="predicted"/>